<dbReference type="Gene3D" id="1.20.1070.10">
    <property type="entry name" value="Rhodopsin 7-helix transmembrane proteins"/>
    <property type="match status" value="1"/>
</dbReference>
<dbReference type="OMA" id="MEFRDIN"/>
<dbReference type="AlphaFoldDB" id="O16937"/>
<feature type="transmembrane region" description="Helical" evidence="5">
    <location>
        <begin position="12"/>
        <end position="34"/>
    </location>
</feature>
<dbReference type="InParanoid" id="O16937"/>
<dbReference type="RefSeq" id="NP_504336.2">
    <property type="nucleotide sequence ID" value="NM_071935.2"/>
</dbReference>
<dbReference type="FunCoup" id="O16937">
    <property type="interactions" value="40"/>
</dbReference>
<evidence type="ECO:0000256" key="3">
    <source>
        <dbReference type="ARBA" id="ARBA00022989"/>
    </source>
</evidence>
<dbReference type="SMR" id="O16937"/>
<proteinExistence type="predicted"/>
<dbReference type="PANTHER" id="PTHR23360">
    <property type="entry name" value="G-PROTEIN COUPLED RECEPTORS FAMILY 1 PROFILE DOMAIN-CONTAINING PROTEIN-RELATED"/>
    <property type="match status" value="1"/>
</dbReference>
<dbReference type="InterPro" id="IPR017452">
    <property type="entry name" value="GPCR_Rhodpsn_7TM"/>
</dbReference>
<feature type="transmembrane region" description="Helical" evidence="5">
    <location>
        <begin position="82"/>
        <end position="107"/>
    </location>
</feature>
<dbReference type="STRING" id="6239.F26G5.10.1"/>
<comment type="subcellular location">
    <subcellularLocation>
        <location evidence="1">Membrane</location>
    </subcellularLocation>
</comment>
<dbReference type="SUPFAM" id="SSF81321">
    <property type="entry name" value="Family A G protein-coupled receptor-like"/>
    <property type="match status" value="1"/>
</dbReference>
<gene>
    <name evidence="7 9" type="primary">srsx-9</name>
    <name evidence="7" type="ORF">CELE_F26G5.10</name>
    <name evidence="9" type="ORF">F26G5.10</name>
</gene>
<keyword evidence="8" id="KW-1185">Reference proteome</keyword>
<dbReference type="PROSITE" id="PS50262">
    <property type="entry name" value="G_PROTEIN_RECEP_F1_2"/>
    <property type="match status" value="1"/>
</dbReference>
<feature type="transmembrane region" description="Helical" evidence="5">
    <location>
        <begin position="240"/>
        <end position="261"/>
    </location>
</feature>
<dbReference type="OrthoDB" id="5855396at2759"/>
<feature type="domain" description="G-protein coupled receptors family 1 profile" evidence="6">
    <location>
        <begin position="25"/>
        <end position="262"/>
    </location>
</feature>
<evidence type="ECO:0000256" key="1">
    <source>
        <dbReference type="ARBA" id="ARBA00004370"/>
    </source>
</evidence>
<name>O16937_CAEEL</name>
<accession>O16937</accession>
<evidence type="ECO:0000259" key="6">
    <source>
        <dbReference type="PROSITE" id="PS50262"/>
    </source>
</evidence>
<dbReference type="Proteomes" id="UP000001940">
    <property type="component" value="Chromosome V"/>
</dbReference>
<dbReference type="UCSC" id="F26G5.10">
    <property type="organism name" value="c. elegans"/>
</dbReference>
<dbReference type="AGR" id="WB:WBGene00017845"/>
<feature type="transmembrane region" description="Helical" evidence="5">
    <location>
        <begin position="119"/>
        <end position="144"/>
    </location>
</feature>
<dbReference type="Pfam" id="PF10320">
    <property type="entry name" value="7TM_GPCR_Srsx"/>
    <property type="match status" value="1"/>
</dbReference>
<evidence type="ECO:0000313" key="7">
    <source>
        <dbReference type="EMBL" id="CCD62601.1"/>
    </source>
</evidence>
<evidence type="ECO:0000256" key="2">
    <source>
        <dbReference type="ARBA" id="ARBA00022692"/>
    </source>
</evidence>
<feature type="transmembrane region" description="Helical" evidence="5">
    <location>
        <begin position="164"/>
        <end position="185"/>
    </location>
</feature>
<dbReference type="InterPro" id="IPR000276">
    <property type="entry name" value="GPCR_Rhodpsn"/>
</dbReference>
<protein>
    <submittedName>
        <fullName evidence="7">G-protein coupled receptors family 1 profile domain-containing protein</fullName>
    </submittedName>
</protein>
<evidence type="ECO:0000256" key="4">
    <source>
        <dbReference type="ARBA" id="ARBA00023136"/>
    </source>
</evidence>
<organism evidence="7 8">
    <name type="scientific">Caenorhabditis elegans</name>
    <dbReference type="NCBI Taxonomy" id="6239"/>
    <lineage>
        <taxon>Eukaryota</taxon>
        <taxon>Metazoa</taxon>
        <taxon>Ecdysozoa</taxon>
        <taxon>Nematoda</taxon>
        <taxon>Chromadorea</taxon>
        <taxon>Rhabditida</taxon>
        <taxon>Rhabditina</taxon>
        <taxon>Rhabditomorpha</taxon>
        <taxon>Rhabditoidea</taxon>
        <taxon>Rhabditidae</taxon>
        <taxon>Peloderinae</taxon>
        <taxon>Caenorhabditis</taxon>
    </lineage>
</organism>
<evidence type="ECO:0000313" key="9">
    <source>
        <dbReference type="WormBase" id="F26G5.10"/>
    </source>
</evidence>
<dbReference type="GO" id="GO:0004930">
    <property type="term" value="F:G protein-coupled receptor activity"/>
    <property type="evidence" value="ECO:0007669"/>
    <property type="project" value="InterPro"/>
</dbReference>
<dbReference type="KEGG" id="cel:CELE_F26G5.10"/>
<sequence>MEFLTLNLYFVVVYKILFIVFGTIGNSLFIHLIFKRKQLQTRTSVLQCFQCSFQTFCLFGTLFDGIINLGHSFNRRECFWQISFYIFFQAAQGIIMLVIVIDILIFVKYPFFYRSISFSTYLIATSFPVLMCSTVVTAYSYYSVNEEVINTCVPMFVLSNQASTVYKLFIIFINIIVTVVYVILIRTFHLKKQTGNLTSLKTIKGLQFSVSIFIFTWFFSQIIALLILKQYSSSSWENIIYMHNSFLMSLSYSNTFYVTLWKSKEYRKQFKNIWYPERTNENALTVFYTHSLV</sequence>
<dbReference type="PANTHER" id="PTHR23360:SF17">
    <property type="entry name" value="G-PROTEIN COUPLED RECEPTORS FAMILY 1 PROFILE DOMAIN-CONTAINING PROTEIN"/>
    <property type="match status" value="1"/>
</dbReference>
<dbReference type="GO" id="GO:0016020">
    <property type="term" value="C:membrane"/>
    <property type="evidence" value="ECO:0007669"/>
    <property type="project" value="UniProtKB-SubCell"/>
</dbReference>
<dbReference type="PaxDb" id="6239-F26G5.10"/>
<dbReference type="EMBL" id="BX284605">
    <property type="protein sequence ID" value="CCD62601.1"/>
    <property type="molecule type" value="Genomic_DNA"/>
</dbReference>
<dbReference type="InterPro" id="IPR019424">
    <property type="entry name" value="7TM_GPCR_Srsx"/>
</dbReference>
<dbReference type="SMART" id="SM01381">
    <property type="entry name" value="7TM_GPCR_Srsx"/>
    <property type="match status" value="1"/>
</dbReference>
<keyword evidence="3 5" id="KW-1133">Transmembrane helix</keyword>
<feature type="transmembrane region" description="Helical" evidence="5">
    <location>
        <begin position="46"/>
        <end position="70"/>
    </location>
</feature>
<reference evidence="7 8" key="1">
    <citation type="journal article" date="1998" name="Science">
        <title>Genome sequence of the nematode C. elegans: a platform for investigating biology.</title>
        <authorList>
            <consortium name="The C. elegans sequencing consortium"/>
            <person name="Sulson J.E."/>
            <person name="Waterston R."/>
        </authorList>
    </citation>
    <scope>NUCLEOTIDE SEQUENCE [LARGE SCALE GENOMIC DNA]</scope>
    <source>
        <strain evidence="7 8">Bristol N2</strain>
    </source>
</reference>
<keyword evidence="7" id="KW-0675">Receptor</keyword>
<dbReference type="PIR" id="T28735">
    <property type="entry name" value="T28735"/>
</dbReference>
<evidence type="ECO:0000256" key="5">
    <source>
        <dbReference type="SAM" id="Phobius"/>
    </source>
</evidence>
<dbReference type="eggNOG" id="ENOG502TH64">
    <property type="taxonomic scope" value="Eukaryota"/>
</dbReference>
<dbReference type="InterPro" id="IPR047130">
    <property type="entry name" value="7TM_GPCR_Srsx_nematod"/>
</dbReference>
<dbReference type="CTD" id="185000"/>
<feature type="transmembrane region" description="Helical" evidence="5">
    <location>
        <begin position="206"/>
        <end position="228"/>
    </location>
</feature>
<evidence type="ECO:0000313" key="8">
    <source>
        <dbReference type="Proteomes" id="UP000001940"/>
    </source>
</evidence>
<dbReference type="HOGENOM" id="CLU_074191_0_0_1"/>
<keyword evidence="2 5" id="KW-0812">Transmembrane</keyword>
<keyword evidence="4 5" id="KW-0472">Membrane</keyword>
<dbReference type="PhylomeDB" id="O16937"/>
<dbReference type="GeneID" id="185000"/>
<dbReference type="WormBase" id="F26G5.10">
    <property type="protein sequence ID" value="CE38176"/>
    <property type="gene ID" value="WBGene00017845"/>
    <property type="gene designation" value="srsx-9"/>
</dbReference>